<dbReference type="STRING" id="929556.Solca_3539"/>
<dbReference type="AlphaFoldDB" id="H8KSJ2"/>
<name>H8KSJ2_SOLCM</name>
<evidence type="ECO:0000256" key="2">
    <source>
        <dbReference type="ARBA" id="ARBA00023315"/>
    </source>
</evidence>
<dbReference type="SUPFAM" id="SSF55729">
    <property type="entry name" value="Acyl-CoA N-acyltransferases (Nat)"/>
    <property type="match status" value="1"/>
</dbReference>
<organism evidence="4 5">
    <name type="scientific">Solitalea canadensis (strain ATCC 29591 / DSM 3403 / JCM 21819 / LMG 8368 / NBRC 15130 / NCIMB 12057 / USAM 9D)</name>
    <name type="common">Flexibacter canadensis</name>
    <dbReference type="NCBI Taxonomy" id="929556"/>
    <lineage>
        <taxon>Bacteria</taxon>
        <taxon>Pseudomonadati</taxon>
        <taxon>Bacteroidota</taxon>
        <taxon>Sphingobacteriia</taxon>
        <taxon>Sphingobacteriales</taxon>
        <taxon>Sphingobacteriaceae</taxon>
        <taxon>Solitalea</taxon>
    </lineage>
</organism>
<dbReference type="EMBL" id="CP003349">
    <property type="protein sequence ID" value="AFD08543.1"/>
    <property type="molecule type" value="Genomic_DNA"/>
</dbReference>
<dbReference type="InterPro" id="IPR016181">
    <property type="entry name" value="Acyl_CoA_acyltransferase"/>
</dbReference>
<proteinExistence type="predicted"/>
<dbReference type="Proteomes" id="UP000007590">
    <property type="component" value="Chromosome"/>
</dbReference>
<dbReference type="HOGENOM" id="CLU_013985_18_4_10"/>
<dbReference type="RefSeq" id="WP_014681766.1">
    <property type="nucleotide sequence ID" value="NC_017770.1"/>
</dbReference>
<evidence type="ECO:0000256" key="1">
    <source>
        <dbReference type="ARBA" id="ARBA00022679"/>
    </source>
</evidence>
<dbReference type="Pfam" id="PF13673">
    <property type="entry name" value="Acetyltransf_10"/>
    <property type="match status" value="1"/>
</dbReference>
<keyword evidence="1 4" id="KW-0808">Transferase</keyword>
<dbReference type="InterPro" id="IPR050832">
    <property type="entry name" value="Bact_Acetyltransf"/>
</dbReference>
<reference evidence="4" key="1">
    <citation type="submission" date="2012-02" db="EMBL/GenBank/DDBJ databases">
        <title>The complete genome of Solitalea canadensis DSM 3403.</title>
        <authorList>
            <consortium name="US DOE Joint Genome Institute (JGI-PGF)"/>
            <person name="Lucas S."/>
            <person name="Copeland A."/>
            <person name="Lapidus A."/>
            <person name="Glavina del Rio T."/>
            <person name="Dalin E."/>
            <person name="Tice H."/>
            <person name="Bruce D."/>
            <person name="Goodwin L."/>
            <person name="Pitluck S."/>
            <person name="Peters L."/>
            <person name="Ovchinnikova G."/>
            <person name="Lu M."/>
            <person name="Kyrpides N."/>
            <person name="Mavromatis K."/>
            <person name="Ivanova N."/>
            <person name="Brettin T."/>
            <person name="Detter J.C."/>
            <person name="Han C."/>
            <person name="Larimer F."/>
            <person name="Land M."/>
            <person name="Hauser L."/>
            <person name="Markowitz V."/>
            <person name="Cheng J.-F."/>
            <person name="Hugenholtz P."/>
            <person name="Woyke T."/>
            <person name="Wu D."/>
            <person name="Spring S."/>
            <person name="Schroeder M."/>
            <person name="Kopitz M."/>
            <person name="Brambilla E."/>
            <person name="Klenk H.-P."/>
            <person name="Eisen J.A."/>
        </authorList>
    </citation>
    <scope>NUCLEOTIDE SEQUENCE</scope>
    <source>
        <strain evidence="4">DSM 3403</strain>
    </source>
</reference>
<dbReference type="CDD" id="cd04301">
    <property type="entry name" value="NAT_SF"/>
    <property type="match status" value="1"/>
</dbReference>
<accession>H8KSJ2</accession>
<dbReference type="KEGG" id="scn:Solca_3539"/>
<dbReference type="PROSITE" id="PS51186">
    <property type="entry name" value="GNAT"/>
    <property type="match status" value="1"/>
</dbReference>
<feature type="domain" description="N-acetyltransferase" evidence="3">
    <location>
        <begin position="2"/>
        <end position="161"/>
    </location>
</feature>
<protein>
    <submittedName>
        <fullName evidence="4">Acetyltransferase</fullName>
    </submittedName>
</protein>
<dbReference type="InterPro" id="IPR000182">
    <property type="entry name" value="GNAT_dom"/>
</dbReference>
<gene>
    <name evidence="4" type="ordered locus">Solca_3539</name>
</gene>
<sequence length="161" mass="18641">MYTYKTALPQDIATIVSLADRTWKQTYRGVISDEQIEYMYGQMYTPEALLGQQQNGHTFIIALENDEPMGFASFSTTEPSVYKIHKLYVLPETQGKGCGRYLVDVVAEEVKKLNATILELNVNRFNKAKHFYDKIGFIIYKEVDIPYGDFVLNDYVMRREL</sequence>
<dbReference type="PANTHER" id="PTHR43877">
    <property type="entry name" value="AMINOALKYLPHOSPHONATE N-ACETYLTRANSFERASE-RELATED-RELATED"/>
    <property type="match status" value="1"/>
</dbReference>
<evidence type="ECO:0000259" key="3">
    <source>
        <dbReference type="PROSITE" id="PS51186"/>
    </source>
</evidence>
<dbReference type="GO" id="GO:0016747">
    <property type="term" value="F:acyltransferase activity, transferring groups other than amino-acyl groups"/>
    <property type="evidence" value="ECO:0007669"/>
    <property type="project" value="InterPro"/>
</dbReference>
<keyword evidence="2" id="KW-0012">Acyltransferase</keyword>
<dbReference type="eggNOG" id="COG0456">
    <property type="taxonomic scope" value="Bacteria"/>
</dbReference>
<evidence type="ECO:0000313" key="5">
    <source>
        <dbReference type="Proteomes" id="UP000007590"/>
    </source>
</evidence>
<keyword evidence="5" id="KW-1185">Reference proteome</keyword>
<dbReference type="PANTHER" id="PTHR43877:SF2">
    <property type="entry name" value="AMINOALKYLPHOSPHONATE N-ACETYLTRANSFERASE-RELATED"/>
    <property type="match status" value="1"/>
</dbReference>
<dbReference type="OrthoDB" id="9800604at2"/>
<evidence type="ECO:0000313" key="4">
    <source>
        <dbReference type="EMBL" id="AFD08543.1"/>
    </source>
</evidence>
<dbReference type="Gene3D" id="3.40.630.30">
    <property type="match status" value="1"/>
</dbReference>